<dbReference type="RefSeq" id="WP_237245543.1">
    <property type="nucleotide sequence ID" value="NZ_CP012672.1"/>
</dbReference>
<feature type="chain" id="PRO_5020230912" description="Secreted protein" evidence="1">
    <location>
        <begin position="29"/>
        <end position="220"/>
    </location>
</feature>
<evidence type="ECO:0000313" key="3">
    <source>
        <dbReference type="Proteomes" id="UP000295497"/>
    </source>
</evidence>
<proteinExistence type="predicted"/>
<dbReference type="Proteomes" id="UP000295497">
    <property type="component" value="Chromosome"/>
</dbReference>
<protein>
    <recommendedName>
        <fullName evidence="4">Secreted protein</fullName>
    </recommendedName>
</protein>
<keyword evidence="1" id="KW-0732">Signal</keyword>
<gene>
    <name evidence="2" type="ORF">SOCE836_047550</name>
</gene>
<feature type="signal peptide" evidence="1">
    <location>
        <begin position="1"/>
        <end position="28"/>
    </location>
</feature>
<evidence type="ECO:0000313" key="2">
    <source>
        <dbReference type="EMBL" id="AUX32612.1"/>
    </source>
</evidence>
<name>A0A4V0NGB7_SORCE</name>
<dbReference type="AlphaFoldDB" id="A0A4V0NGB7"/>
<accession>A0A4V0NGB7</accession>
<organism evidence="2 3">
    <name type="scientific">Sorangium cellulosum</name>
    <name type="common">Polyangium cellulosum</name>
    <dbReference type="NCBI Taxonomy" id="56"/>
    <lineage>
        <taxon>Bacteria</taxon>
        <taxon>Pseudomonadati</taxon>
        <taxon>Myxococcota</taxon>
        <taxon>Polyangia</taxon>
        <taxon>Polyangiales</taxon>
        <taxon>Polyangiaceae</taxon>
        <taxon>Sorangium</taxon>
    </lineage>
</organism>
<evidence type="ECO:0008006" key="4">
    <source>
        <dbReference type="Google" id="ProtNLM"/>
    </source>
</evidence>
<dbReference type="PROSITE" id="PS51257">
    <property type="entry name" value="PROKAR_LIPOPROTEIN"/>
    <property type="match status" value="1"/>
</dbReference>
<sequence>MTVKVNMNLTTRTLAGIALLAPLVTGCAARTAPFDEMDKAQITVLRLQGQELAPTPTATTAPTLIPGIPPELQQMGQAALQGLQQALPGLIPPNLIPGQTAAAPTLPAQPRFKNFVILQQRQLTTSDADEELKDQILDVFGDEDSFTADRGNCFYPGLGISIIRPNNPTPVDLLVSFSCNQAMGDGFRWPYAVNGFSADTHQKLSEIYQQLWGQAVPPGA</sequence>
<dbReference type="EMBL" id="CP012672">
    <property type="protein sequence ID" value="AUX32612.1"/>
    <property type="molecule type" value="Genomic_DNA"/>
</dbReference>
<evidence type="ECO:0000256" key="1">
    <source>
        <dbReference type="SAM" id="SignalP"/>
    </source>
</evidence>
<reference evidence="2 3" key="1">
    <citation type="submission" date="2015-09" db="EMBL/GenBank/DDBJ databases">
        <title>Sorangium comparison.</title>
        <authorList>
            <person name="Zaburannyi N."/>
            <person name="Bunk B."/>
            <person name="Overmann J."/>
            <person name="Mueller R."/>
        </authorList>
    </citation>
    <scope>NUCLEOTIDE SEQUENCE [LARGE SCALE GENOMIC DNA]</scope>
    <source>
        <strain evidence="2 3">So ce836</strain>
    </source>
</reference>